<protein>
    <submittedName>
        <fullName evidence="1">Uncharacterized protein</fullName>
    </submittedName>
</protein>
<gene>
    <name evidence="1" type="ORF">PSON_ATCC_30995.1.T0570259</name>
</gene>
<organism evidence="1 2">
    <name type="scientific">Paramecium sonneborni</name>
    <dbReference type="NCBI Taxonomy" id="65129"/>
    <lineage>
        <taxon>Eukaryota</taxon>
        <taxon>Sar</taxon>
        <taxon>Alveolata</taxon>
        <taxon>Ciliophora</taxon>
        <taxon>Intramacronucleata</taxon>
        <taxon>Oligohymenophorea</taxon>
        <taxon>Peniculida</taxon>
        <taxon>Parameciidae</taxon>
        <taxon>Paramecium</taxon>
    </lineage>
</organism>
<dbReference type="Proteomes" id="UP000692954">
    <property type="component" value="Unassembled WGS sequence"/>
</dbReference>
<dbReference type="EMBL" id="CAJJDN010000057">
    <property type="protein sequence ID" value="CAD8091412.1"/>
    <property type="molecule type" value="Genomic_DNA"/>
</dbReference>
<comment type="caution">
    <text evidence="1">The sequence shown here is derived from an EMBL/GenBank/DDBJ whole genome shotgun (WGS) entry which is preliminary data.</text>
</comment>
<accession>A0A8S1NH73</accession>
<evidence type="ECO:0000313" key="1">
    <source>
        <dbReference type="EMBL" id="CAD8091412.1"/>
    </source>
</evidence>
<proteinExistence type="predicted"/>
<name>A0A8S1NH73_9CILI</name>
<evidence type="ECO:0000313" key="2">
    <source>
        <dbReference type="Proteomes" id="UP000692954"/>
    </source>
</evidence>
<dbReference type="AlphaFoldDB" id="A0A8S1NH73"/>
<sequence length="541" mass="64567">MFEFIKEFIQFDDSIHAVFKDQSALIYSNNETLSYFNSKGEKSRIKVQNCRKYDNIQEKVKEVLQVASKYTYLNSDQIIYEEAVKMKKIQTIIWPLEYSIENDYAILKSIDGYAQMKLNLHTYQISLQYYSCNQTVAVVKEIENDNNNFVNNFIKKYNLGASKSTGTNIDCGIGYTYRILQKEYSLINFPIQWIAPFFILVKDFLNSEKLQYLDIQFPTELIEYLLNEQEEMQEYFYETYNCYKIKDQLITKILIDEPIKKVQINDNVSPIMNKISQINLGRPIFMLTNQAQFWFQVDGGIGLINNQLLLRDGIFWEYGQQKWEQSIYNDKYNLSAFDVYYKHLNLKYKQNENLIITQLQEKQKPIEYYRVEQGNFEELRKVELREVGEFLLLKNGTVKAKFVDRTVISFKYPPPCSIKIISNYGLINSIEFSPIQDERLYFTYNHYLEYFDDELQVYMQYCLKLAEESYIIPEIYQQRQTHSNQLSSWVEQEMEKNQRFLVLSGKYSCQELNEQKEEQSLDERIQQLLTANQEMLQKLKK</sequence>
<keyword evidence="2" id="KW-1185">Reference proteome</keyword>
<reference evidence="1" key="1">
    <citation type="submission" date="2021-01" db="EMBL/GenBank/DDBJ databases">
        <authorList>
            <consortium name="Genoscope - CEA"/>
            <person name="William W."/>
        </authorList>
    </citation>
    <scope>NUCLEOTIDE SEQUENCE</scope>
</reference>
<dbReference type="OrthoDB" id="287959at2759"/>